<dbReference type="AlphaFoldDB" id="A0AA38F740"/>
<name>A0AA38F740_TAXCH</name>
<feature type="non-terminal residue" evidence="2">
    <location>
        <position position="1"/>
    </location>
</feature>
<feature type="region of interest" description="Disordered" evidence="1">
    <location>
        <begin position="48"/>
        <end position="106"/>
    </location>
</feature>
<comment type="caution">
    <text evidence="2">The sequence shown here is derived from an EMBL/GenBank/DDBJ whole genome shotgun (WGS) entry which is preliminary data.</text>
</comment>
<evidence type="ECO:0000313" key="2">
    <source>
        <dbReference type="EMBL" id="KAH9292238.1"/>
    </source>
</evidence>
<keyword evidence="3" id="KW-1185">Reference proteome</keyword>
<evidence type="ECO:0000313" key="3">
    <source>
        <dbReference type="Proteomes" id="UP000824469"/>
    </source>
</evidence>
<reference evidence="2 3" key="1">
    <citation type="journal article" date="2021" name="Nat. Plants">
        <title>The Taxus genome provides insights into paclitaxel biosynthesis.</title>
        <authorList>
            <person name="Xiong X."/>
            <person name="Gou J."/>
            <person name="Liao Q."/>
            <person name="Li Y."/>
            <person name="Zhou Q."/>
            <person name="Bi G."/>
            <person name="Li C."/>
            <person name="Du R."/>
            <person name="Wang X."/>
            <person name="Sun T."/>
            <person name="Guo L."/>
            <person name="Liang H."/>
            <person name="Lu P."/>
            <person name="Wu Y."/>
            <person name="Zhang Z."/>
            <person name="Ro D.K."/>
            <person name="Shang Y."/>
            <person name="Huang S."/>
            <person name="Yan J."/>
        </authorList>
    </citation>
    <scope>NUCLEOTIDE SEQUENCE [LARGE SCALE GENOMIC DNA]</scope>
    <source>
        <strain evidence="2">Ta-2019</strain>
    </source>
</reference>
<feature type="compositionally biased region" description="Low complexity" evidence="1">
    <location>
        <begin position="51"/>
        <end position="69"/>
    </location>
</feature>
<protein>
    <submittedName>
        <fullName evidence="2">Uncharacterized protein</fullName>
    </submittedName>
</protein>
<feature type="compositionally biased region" description="Pro residues" evidence="1">
    <location>
        <begin position="75"/>
        <end position="86"/>
    </location>
</feature>
<evidence type="ECO:0000256" key="1">
    <source>
        <dbReference type="SAM" id="MobiDB-lite"/>
    </source>
</evidence>
<gene>
    <name evidence="2" type="ORF">KI387_042582</name>
</gene>
<organism evidence="2 3">
    <name type="scientific">Taxus chinensis</name>
    <name type="common">Chinese yew</name>
    <name type="synonym">Taxus wallichiana var. chinensis</name>
    <dbReference type="NCBI Taxonomy" id="29808"/>
    <lineage>
        <taxon>Eukaryota</taxon>
        <taxon>Viridiplantae</taxon>
        <taxon>Streptophyta</taxon>
        <taxon>Embryophyta</taxon>
        <taxon>Tracheophyta</taxon>
        <taxon>Spermatophyta</taxon>
        <taxon>Pinopsida</taxon>
        <taxon>Pinidae</taxon>
        <taxon>Conifers II</taxon>
        <taxon>Cupressales</taxon>
        <taxon>Taxaceae</taxon>
        <taxon>Taxus</taxon>
    </lineage>
</organism>
<proteinExistence type="predicted"/>
<accession>A0AA38F740</accession>
<dbReference type="Proteomes" id="UP000824469">
    <property type="component" value="Unassembled WGS sequence"/>
</dbReference>
<dbReference type="EMBL" id="JAHRHJ020003215">
    <property type="protein sequence ID" value="KAH9292238.1"/>
    <property type="molecule type" value="Genomic_DNA"/>
</dbReference>
<sequence>VRDTALQVALTSGDADLIRDATRLGGEALFYRTTYYRVVPPEQRVALPQLSGSSASGSHSWRSGHSTRSVRQPLPEQPVRPVPSQPPEFWHPEDRPGSPEEGESCG</sequence>